<keyword evidence="2" id="KW-1185">Reference proteome</keyword>
<keyword evidence="1" id="KW-0378">Hydrolase</keyword>
<evidence type="ECO:0000313" key="2">
    <source>
        <dbReference type="Proteomes" id="UP000535511"/>
    </source>
</evidence>
<reference evidence="1 2" key="1">
    <citation type="submission" date="2020-07" db="EMBL/GenBank/DDBJ databases">
        <title>Sequencing the genomes of 1000 actinobacteria strains.</title>
        <authorList>
            <person name="Klenk H.-P."/>
        </authorList>
    </citation>
    <scope>NUCLEOTIDE SEQUENCE [LARGE SCALE GENOMIC DNA]</scope>
    <source>
        <strain evidence="1 2">DSM 21350</strain>
    </source>
</reference>
<dbReference type="PANTHER" id="PTHR36849">
    <property type="entry name" value="CYTOPLASMIC PROTEIN-RELATED"/>
    <property type="match status" value="1"/>
</dbReference>
<dbReference type="PANTHER" id="PTHR36849:SF1">
    <property type="entry name" value="CYTOPLASMIC PROTEIN"/>
    <property type="match status" value="1"/>
</dbReference>
<dbReference type="Pfam" id="PF22752">
    <property type="entry name" value="DUF488-N3i"/>
    <property type="match status" value="1"/>
</dbReference>
<dbReference type="AlphaFoldDB" id="A0A7Y9E332"/>
<dbReference type="Proteomes" id="UP000535511">
    <property type="component" value="Unassembled WGS sequence"/>
</dbReference>
<accession>A0A7Y9E332</accession>
<dbReference type="EC" id="3.2.2.21" evidence="1"/>
<protein>
    <submittedName>
        <fullName evidence="1">DNA-3-methyladenine glycosylase</fullName>
        <ecNumber evidence="1">3.2.2.21</ecNumber>
    </submittedName>
</protein>
<name>A0A7Y9E332_9ACTN</name>
<organism evidence="1 2">
    <name type="scientific">Nocardioides panaciterrulae</name>
    <dbReference type="NCBI Taxonomy" id="661492"/>
    <lineage>
        <taxon>Bacteria</taxon>
        <taxon>Bacillati</taxon>
        <taxon>Actinomycetota</taxon>
        <taxon>Actinomycetes</taxon>
        <taxon>Propionibacteriales</taxon>
        <taxon>Nocardioidaceae</taxon>
        <taxon>Nocardioides</taxon>
    </lineage>
</organism>
<dbReference type="GO" id="GO:0003905">
    <property type="term" value="F:alkylbase DNA N-glycosylase activity"/>
    <property type="evidence" value="ECO:0007669"/>
    <property type="project" value="UniProtKB-EC"/>
</dbReference>
<gene>
    <name evidence="1" type="ORF">BJZ21_000297</name>
</gene>
<dbReference type="RefSeq" id="WP_343051897.1">
    <property type="nucleotide sequence ID" value="NZ_JACCBG010000001.1"/>
</dbReference>
<comment type="caution">
    <text evidence="1">The sequence shown here is derived from an EMBL/GenBank/DDBJ whole genome shotgun (WGS) entry which is preliminary data.</text>
</comment>
<dbReference type="EMBL" id="JACCBG010000001">
    <property type="protein sequence ID" value="NYD40214.1"/>
    <property type="molecule type" value="Genomic_DNA"/>
</dbReference>
<evidence type="ECO:0000313" key="1">
    <source>
        <dbReference type="EMBL" id="NYD40214.1"/>
    </source>
</evidence>
<sequence length="117" mass="13513">MGSRHHLRIKRVYDDPAGSDGYRILVDRLWPRGVSKDDATLDEWIRDAGPSTELRRWFGHDPSRFDEFADRYRAELKGSEALAQLASRLREHPVVTLVYSARDTEHNQAVVLRDLLA</sequence>
<keyword evidence="1" id="KW-0326">Glycosidase</keyword>
<proteinExistence type="predicted"/>
<dbReference type="InterPro" id="IPR052552">
    <property type="entry name" value="YeaO-like"/>
</dbReference>